<evidence type="ECO:0000256" key="7">
    <source>
        <dbReference type="ARBA" id="ARBA00022603"/>
    </source>
</evidence>
<keyword evidence="12 17" id="KW-1133">Transmembrane helix</keyword>
<evidence type="ECO:0000256" key="13">
    <source>
        <dbReference type="ARBA" id="ARBA00023016"/>
    </source>
</evidence>
<dbReference type="InterPro" id="IPR036974">
    <property type="entry name" value="PUA_sf"/>
</dbReference>
<dbReference type="Proteomes" id="UP000030106">
    <property type="component" value="Unassembled WGS sequence"/>
</dbReference>
<evidence type="ECO:0000256" key="1">
    <source>
        <dbReference type="ARBA" id="ARBA00004141"/>
    </source>
</evidence>
<dbReference type="HOGENOM" id="CLU_364075_0_0_1"/>
<dbReference type="Gene3D" id="2.30.130.10">
    <property type="entry name" value="PUA domain"/>
    <property type="match status" value="1"/>
</dbReference>
<evidence type="ECO:0000256" key="6">
    <source>
        <dbReference type="ARBA" id="ARBA00022552"/>
    </source>
</evidence>
<keyword evidence="7 20" id="KW-0489">Methyltransferase</keyword>
<dbReference type="GO" id="GO:0003723">
    <property type="term" value="F:RNA binding"/>
    <property type="evidence" value="ECO:0007669"/>
    <property type="project" value="UniProtKB-KW"/>
</dbReference>
<organism evidence="20 21">
    <name type="scientific">Beauveria bassiana D1-5</name>
    <dbReference type="NCBI Taxonomy" id="1245745"/>
    <lineage>
        <taxon>Eukaryota</taxon>
        <taxon>Fungi</taxon>
        <taxon>Dikarya</taxon>
        <taxon>Ascomycota</taxon>
        <taxon>Pezizomycotina</taxon>
        <taxon>Sordariomycetes</taxon>
        <taxon>Hypocreomycetidae</taxon>
        <taxon>Hypocreales</taxon>
        <taxon>Cordycipitaceae</taxon>
        <taxon>Beauveria</taxon>
    </lineage>
</organism>
<dbReference type="Gene3D" id="3.30.750.80">
    <property type="entry name" value="RNA methyltransferase domain (HRMD) like"/>
    <property type="match status" value="1"/>
</dbReference>
<dbReference type="FunFam" id="3.40.50.150:FF:000044">
    <property type="entry name" value="Ribosomal RNA large subunit methyltransferase I"/>
    <property type="match status" value="1"/>
</dbReference>
<dbReference type="InterPro" id="IPR011722">
    <property type="entry name" value="Hemimethylated_DNA-bd_dom"/>
</dbReference>
<dbReference type="Gene3D" id="2.30.30.390">
    <property type="entry name" value="Hemimethylated DNA-binding domain"/>
    <property type="match status" value="1"/>
</dbReference>
<comment type="similarity">
    <text evidence="3">Belongs to the DsrC/TusE family.</text>
</comment>
<keyword evidence="6" id="KW-0698">rRNA processing</keyword>
<keyword evidence="8 20" id="KW-0808">Transferase</keyword>
<dbReference type="GO" id="GO:0009408">
    <property type="term" value="P:response to heat"/>
    <property type="evidence" value="ECO:0007669"/>
    <property type="project" value="InterPro"/>
</dbReference>
<dbReference type="PROSITE" id="PS01243">
    <property type="entry name" value="BI1"/>
    <property type="match status" value="1"/>
</dbReference>
<evidence type="ECO:0000256" key="10">
    <source>
        <dbReference type="ARBA" id="ARBA00022692"/>
    </source>
</evidence>
<keyword evidence="9" id="KW-0949">S-adenosyl-L-methionine</keyword>
<dbReference type="InterPro" id="IPR002478">
    <property type="entry name" value="PUA"/>
</dbReference>
<dbReference type="FunFam" id="1.10.10.370:FF:000001">
    <property type="entry name" value="Sulfurtransferase"/>
    <property type="match status" value="1"/>
</dbReference>
<evidence type="ECO:0000256" key="5">
    <source>
        <dbReference type="ARBA" id="ARBA00022490"/>
    </source>
</evidence>
<proteinExistence type="inferred from homology"/>
<evidence type="ECO:0000256" key="15">
    <source>
        <dbReference type="ARBA" id="ARBA00038091"/>
    </source>
</evidence>
<feature type="transmembrane region" description="Helical" evidence="17">
    <location>
        <begin position="74"/>
        <end position="94"/>
    </location>
</feature>
<evidence type="ECO:0000256" key="3">
    <source>
        <dbReference type="ARBA" id="ARBA00005718"/>
    </source>
</evidence>
<keyword evidence="13" id="KW-0346">Stress response</keyword>
<dbReference type="HAMAP" id="MF_01194">
    <property type="entry name" value="HspQ"/>
    <property type="match status" value="1"/>
</dbReference>
<evidence type="ECO:0000256" key="12">
    <source>
        <dbReference type="ARBA" id="ARBA00022989"/>
    </source>
</evidence>
<dbReference type="EMBL" id="ANFO01000216">
    <property type="protein sequence ID" value="KGQ11462.1"/>
    <property type="molecule type" value="Genomic_DNA"/>
</dbReference>
<evidence type="ECO:0000313" key="20">
    <source>
        <dbReference type="EMBL" id="KGQ11462.1"/>
    </source>
</evidence>
<evidence type="ECO:0000256" key="4">
    <source>
        <dbReference type="ARBA" id="ARBA00010350"/>
    </source>
</evidence>
<dbReference type="Pfam" id="PF17785">
    <property type="entry name" value="PUA_3"/>
    <property type="match status" value="1"/>
</dbReference>
<comment type="caution">
    <text evidence="20">The sequence shown here is derived from an EMBL/GenBank/DDBJ whole genome shotgun (WGS) entry which is preliminary data.</text>
</comment>
<dbReference type="InterPro" id="IPR019614">
    <property type="entry name" value="SAM-dep_methyl-trfase"/>
</dbReference>
<name>A0A0A2VYJ4_BEABA</name>
<dbReference type="CDD" id="cd02440">
    <property type="entry name" value="AdoMet_MTases"/>
    <property type="match status" value="1"/>
</dbReference>
<dbReference type="PANTHER" id="PTHR42873:SF1">
    <property type="entry name" value="S-ADENOSYLMETHIONINE-DEPENDENT METHYLTRANSFERASE DOMAIN-CONTAINING PROTEIN"/>
    <property type="match status" value="1"/>
</dbReference>
<dbReference type="InterPro" id="IPR036623">
    <property type="entry name" value="Hemimethylated_DNA-bd_sf"/>
</dbReference>
<dbReference type="SUPFAM" id="SSF53335">
    <property type="entry name" value="S-adenosyl-L-methionine-dependent methyltransferases"/>
    <property type="match status" value="1"/>
</dbReference>
<protein>
    <submittedName>
        <fullName evidence="20">Ribosomal RNA large subunit methyltransferase I</fullName>
    </submittedName>
</protein>
<dbReference type="SMART" id="SM00359">
    <property type="entry name" value="PUA"/>
    <property type="match status" value="1"/>
</dbReference>
<dbReference type="Gene3D" id="1.10.10.370">
    <property type="entry name" value="DsrC-like protein, C-terminal domain"/>
    <property type="match status" value="1"/>
</dbReference>
<dbReference type="Pfam" id="PF08755">
    <property type="entry name" value="YccV-like"/>
    <property type="match status" value="1"/>
</dbReference>
<evidence type="ECO:0000259" key="18">
    <source>
        <dbReference type="SMART" id="SM00359"/>
    </source>
</evidence>
<evidence type="ECO:0000256" key="9">
    <source>
        <dbReference type="ARBA" id="ARBA00022691"/>
    </source>
</evidence>
<dbReference type="PANTHER" id="PTHR42873">
    <property type="entry name" value="RIBOSOMAL RNA LARGE SUBUNIT METHYLTRANSFERASE"/>
    <property type="match status" value="1"/>
</dbReference>
<dbReference type="NCBIfam" id="TIGR02097">
    <property type="entry name" value="yccV"/>
    <property type="match status" value="1"/>
</dbReference>
<feature type="transmembrane region" description="Helical" evidence="17">
    <location>
        <begin position="133"/>
        <end position="154"/>
    </location>
</feature>
<reference evidence="20 21" key="1">
    <citation type="submission" date="2012-10" db="EMBL/GenBank/DDBJ databases">
        <title>Genome sequencing and analysis of entomopathogenic fungi Beauveria bassiana D1-5.</title>
        <authorList>
            <person name="Li Q."/>
            <person name="Wang L."/>
            <person name="Zhang Z."/>
            <person name="Wang Q."/>
            <person name="Ren J."/>
            <person name="Wang M."/>
            <person name="Xu W."/>
            <person name="Wang J."/>
            <person name="Lu Y."/>
            <person name="Du Q."/>
            <person name="Sun Z."/>
        </authorList>
    </citation>
    <scope>NUCLEOTIDE SEQUENCE [LARGE SCALE GENOMIC DNA]</scope>
    <source>
        <strain evidence="20 21">D1-5</strain>
    </source>
</reference>
<dbReference type="GO" id="GO:0016020">
    <property type="term" value="C:membrane"/>
    <property type="evidence" value="ECO:0007669"/>
    <property type="project" value="UniProtKB-SubCell"/>
</dbReference>
<dbReference type="AlphaFoldDB" id="A0A0A2VYJ4"/>
<gene>
    <name evidence="20" type="ORF">BBAD15_g2823</name>
</gene>
<dbReference type="PROSITE" id="PS50890">
    <property type="entry name" value="PUA"/>
    <property type="match status" value="1"/>
</dbReference>
<dbReference type="InterPro" id="IPR015947">
    <property type="entry name" value="PUA-like_sf"/>
</dbReference>
<keyword evidence="14 17" id="KW-0472">Membrane</keyword>
<dbReference type="GO" id="GO:0003677">
    <property type="term" value="F:DNA binding"/>
    <property type="evidence" value="ECO:0007669"/>
    <property type="project" value="InterPro"/>
</dbReference>
<dbReference type="InterPro" id="IPR006213">
    <property type="entry name" value="Bax_inhbtr1_CS"/>
</dbReference>
<dbReference type="Gene3D" id="3.40.50.150">
    <property type="entry name" value="Vaccinia Virus protein VP39"/>
    <property type="match status" value="1"/>
</dbReference>
<keyword evidence="11" id="KW-0694">RNA-binding</keyword>
<dbReference type="InterPro" id="IPR042072">
    <property type="entry name" value="DsrC-like_C"/>
</dbReference>
<evidence type="ECO:0000256" key="17">
    <source>
        <dbReference type="SAM" id="Phobius"/>
    </source>
</evidence>
<comment type="subcellular location">
    <subcellularLocation>
        <location evidence="2">Cytoplasm</location>
    </subcellularLocation>
    <subcellularLocation>
        <location evidence="1">Membrane</location>
        <topology evidence="1">Multi-pass membrane protein</topology>
    </subcellularLocation>
</comment>
<dbReference type="NCBIfam" id="TIGR03342">
    <property type="entry name" value="dsrC_tusE_dsvC"/>
    <property type="match status" value="1"/>
</dbReference>
<keyword evidence="10 17" id="KW-0812">Transmembrane</keyword>
<comment type="similarity">
    <text evidence="4">Belongs to the BI1 family.</text>
</comment>
<dbReference type="CDD" id="cd10433">
    <property type="entry name" value="YccA_like"/>
    <property type="match status" value="1"/>
</dbReference>
<dbReference type="SUPFAM" id="SSF141255">
    <property type="entry name" value="YccV-like"/>
    <property type="match status" value="1"/>
</dbReference>
<dbReference type="Pfam" id="PF10672">
    <property type="entry name" value="Methyltrans_SAM"/>
    <property type="match status" value="1"/>
</dbReference>
<dbReference type="GO" id="GO:0008168">
    <property type="term" value="F:methyltransferase activity"/>
    <property type="evidence" value="ECO:0007669"/>
    <property type="project" value="UniProtKB-KW"/>
</dbReference>
<evidence type="ECO:0000256" key="2">
    <source>
        <dbReference type="ARBA" id="ARBA00004496"/>
    </source>
</evidence>
<dbReference type="GO" id="GO:0006364">
    <property type="term" value="P:rRNA processing"/>
    <property type="evidence" value="ECO:0007669"/>
    <property type="project" value="UniProtKB-KW"/>
</dbReference>
<dbReference type="InterPro" id="IPR007453">
    <property type="entry name" value="DsrC/TusE"/>
</dbReference>
<dbReference type="InterPro" id="IPR022866">
    <property type="entry name" value="HspQ"/>
</dbReference>
<dbReference type="SMART" id="SM00992">
    <property type="entry name" value="YccV-like"/>
    <property type="match status" value="1"/>
</dbReference>
<evidence type="ECO:0000313" key="21">
    <source>
        <dbReference type="Proteomes" id="UP000030106"/>
    </source>
</evidence>
<feature type="domain" description="Hemimethylated DNA-binding" evidence="19">
    <location>
        <begin position="665"/>
        <end position="764"/>
    </location>
</feature>
<dbReference type="NCBIfam" id="NF011707">
    <property type="entry name" value="PRK15128.1"/>
    <property type="match status" value="1"/>
</dbReference>
<dbReference type="NCBIfam" id="NF010729">
    <property type="entry name" value="PRK14129.1"/>
    <property type="match status" value="1"/>
</dbReference>
<evidence type="ECO:0000256" key="8">
    <source>
        <dbReference type="ARBA" id="ARBA00022679"/>
    </source>
</evidence>
<dbReference type="CDD" id="cd21153">
    <property type="entry name" value="PUA_RlmI"/>
    <property type="match status" value="1"/>
</dbReference>
<sequence>MDRIITSSRDRSSLLSTHKVLRNTYFLLSLTLAFSALTATASTVLMLPSPGLILTLVGMYGLMFLTYKTADKPVGILSAFAFTGFLGYILGPMLNAYLSAGMGDVIGLALGGTALVFFSCSAYVLTTRKDMSFLGGMLMAGVVVVLIGMVANIFLQLPALHLAISAVFILISSGAILFETSNIIRGGETNYIRATVSLQEWSEPLAEEIAAKEGITLAVEHWEVVRFVRDFYLEFNTSPAIRMLVKAMANKFGEEKGNSRYLYRLFPKGPAKQATKIAGLPKPVKWREKSLLRRHPWVFSGAVARLEGKASLGETIDVVDSQGKWLARAAWSPESQIRARVWTFNQDESIDIAFFTRRLQQAQQWRDWLAKRDGLDSYRLIAGESDGLPGVTIDRFGNFLVLQLLSAGAEYQRPALVAALQSLYPECSVYDRSDVTVRKKEGMALTQGPVSGELPPALLPIEEHGMKLLVDIQGGHKTGYYLDQRDSRFATRRYVDNKRVLNCFSYTGGFAVSALMGNCSQVVSVDTSQDALDIARKNVELNKLDLSKAEFLRDDVFKLLRKYRDQGEKFDVIVMDPPKFVENKNQLAGACRGYKDINMLAIQLLNPGGILMTFSCSGLMTTDLFQKIIADAAVDAGRDVQFIEQFRQAADHPVIATYPEGLYLKGKFGIGQQVRHSLLGYLGVVVDIDPEYSLDEPQEDDLADNSALRAAPWYHVVMEDEDGQAIHTYLAEAQLSSEDDDEHPEQPSMDELAASIRQQLQAPRLRN</sequence>
<dbReference type="GO" id="GO:0032259">
    <property type="term" value="P:methylation"/>
    <property type="evidence" value="ECO:0007669"/>
    <property type="project" value="UniProtKB-KW"/>
</dbReference>
<evidence type="ECO:0000256" key="11">
    <source>
        <dbReference type="ARBA" id="ARBA00022884"/>
    </source>
</evidence>
<evidence type="ECO:0000259" key="19">
    <source>
        <dbReference type="SMART" id="SM00992"/>
    </source>
</evidence>
<evidence type="ECO:0000256" key="14">
    <source>
        <dbReference type="ARBA" id="ARBA00023136"/>
    </source>
</evidence>
<accession>A0A0A2VYJ4</accession>
<dbReference type="SUPFAM" id="SSF88697">
    <property type="entry name" value="PUA domain-like"/>
    <property type="match status" value="1"/>
</dbReference>
<dbReference type="CDD" id="cd11572">
    <property type="entry name" value="RlmI_M_like"/>
    <property type="match status" value="1"/>
</dbReference>
<feature type="transmembrane region" description="Helical" evidence="17">
    <location>
        <begin position="51"/>
        <end position="67"/>
    </location>
</feature>
<dbReference type="Pfam" id="PF01027">
    <property type="entry name" value="Bax1-I"/>
    <property type="match status" value="1"/>
</dbReference>
<dbReference type="SUPFAM" id="SSF69721">
    <property type="entry name" value="DsrC, the gamma subunit of dissimilatory sulfite reductase"/>
    <property type="match status" value="1"/>
</dbReference>
<feature type="transmembrane region" description="Helical" evidence="17">
    <location>
        <begin position="106"/>
        <end position="126"/>
    </location>
</feature>
<dbReference type="GO" id="GO:0043066">
    <property type="term" value="P:negative regulation of apoptotic process"/>
    <property type="evidence" value="ECO:0007669"/>
    <property type="project" value="InterPro"/>
</dbReference>
<dbReference type="NCBIfam" id="NF007765">
    <property type="entry name" value="PRK10447.1"/>
    <property type="match status" value="1"/>
</dbReference>
<dbReference type="STRING" id="1245745.A0A0A2VYJ4"/>
<comment type="similarity">
    <text evidence="15">Belongs to the methyltransferase superfamily. RlmI family.</text>
</comment>
<dbReference type="InterPro" id="IPR025526">
    <property type="entry name" value="DsrC-like_dom_sf"/>
</dbReference>
<dbReference type="InterPro" id="IPR041532">
    <property type="entry name" value="RlmI-like_PUA"/>
</dbReference>
<evidence type="ECO:0000256" key="16">
    <source>
        <dbReference type="SAM" id="MobiDB-lite"/>
    </source>
</evidence>
<feature type="domain" description="PUA" evidence="18">
    <location>
        <begin position="282"/>
        <end position="364"/>
    </location>
</feature>
<keyword evidence="5" id="KW-0963">Cytoplasm</keyword>
<dbReference type="InterPro" id="IPR006214">
    <property type="entry name" value="Bax_inhibitor_1-related"/>
</dbReference>
<feature type="region of interest" description="Disordered" evidence="16">
    <location>
        <begin position="734"/>
        <end position="767"/>
    </location>
</feature>
<dbReference type="InterPro" id="IPR029063">
    <property type="entry name" value="SAM-dependent_MTases_sf"/>
</dbReference>
<dbReference type="GO" id="GO:0005737">
    <property type="term" value="C:cytoplasm"/>
    <property type="evidence" value="ECO:0007669"/>
    <property type="project" value="UniProtKB-SubCell"/>
</dbReference>